<evidence type="ECO:0000256" key="4">
    <source>
        <dbReference type="ARBA" id="ARBA00022475"/>
    </source>
</evidence>
<keyword evidence="3" id="KW-0813">Transport</keyword>
<comment type="subcellular location">
    <subcellularLocation>
        <location evidence="1">Cell inner membrane</location>
        <topology evidence="1">Peripheral membrane protein</topology>
    </subcellularLocation>
</comment>
<dbReference type="Gene3D" id="3.40.50.300">
    <property type="entry name" value="P-loop containing nucleotide triphosphate hydrolases"/>
    <property type="match status" value="1"/>
</dbReference>
<accession>A0A2S6H3J2</accession>
<name>A0A2S6H3J2_9GAMM</name>
<dbReference type="InterPro" id="IPR003593">
    <property type="entry name" value="AAA+_ATPase"/>
</dbReference>
<dbReference type="PANTHER" id="PTHR43166">
    <property type="entry name" value="AMINO ACID IMPORT ATP-BINDING PROTEIN"/>
    <property type="match status" value="1"/>
</dbReference>
<sequence>MIKVERLSKRFDDLVVLKDISTEIKAGEVVSIIGPSGTGKSTFLRCLNLLEYPSGGEIYIDGVDVLDKKTDVAKVRQKMNMVFQSFNLFSHLSVLENLTIGPVKLKGMSKDAAQLKAMDLLRLVGLAEKAGKFPDELSGGQKQRVAIARCMAMDPQIILFDEPTSALDPTMVSEVLSVIRRLAREGMTMAIVTHEMDFARDVSNRVLYMDEGIIYEEGPPEQIFGNPQKEKTRAFIQRIRSYTCRISSPDYDLYAMNAEIEAFCEKQILPKNTRDSLLLLVEELLQIYTPYLPEAVLDLTVAYSEKSARLEVVCESSGKAANPLESGNLSGDDLGLAIIKNLTESIDYQWLNDKNRLQFLIKTTPL</sequence>
<dbReference type="InterPro" id="IPR003439">
    <property type="entry name" value="ABC_transporter-like_ATP-bd"/>
</dbReference>
<dbReference type="RefSeq" id="WP_104423390.1">
    <property type="nucleotide sequence ID" value="NZ_PTIY01000005.1"/>
</dbReference>
<dbReference type="InterPro" id="IPR017871">
    <property type="entry name" value="ABC_transporter-like_CS"/>
</dbReference>
<keyword evidence="4" id="KW-1003">Cell membrane</keyword>
<comment type="similarity">
    <text evidence="2">Belongs to the ABC transporter superfamily.</text>
</comment>
<dbReference type="GO" id="GO:0006865">
    <property type="term" value="P:amino acid transport"/>
    <property type="evidence" value="ECO:0007669"/>
    <property type="project" value="UniProtKB-KW"/>
</dbReference>
<evidence type="ECO:0000256" key="6">
    <source>
        <dbReference type="ARBA" id="ARBA00022840"/>
    </source>
</evidence>
<evidence type="ECO:0000256" key="1">
    <source>
        <dbReference type="ARBA" id="ARBA00004417"/>
    </source>
</evidence>
<protein>
    <submittedName>
        <fullName evidence="10">Polar amino acid transport system ATP-binding protein</fullName>
    </submittedName>
</protein>
<dbReference type="GO" id="GO:0005886">
    <property type="term" value="C:plasma membrane"/>
    <property type="evidence" value="ECO:0007669"/>
    <property type="project" value="UniProtKB-SubCell"/>
</dbReference>
<dbReference type="GO" id="GO:0016887">
    <property type="term" value="F:ATP hydrolysis activity"/>
    <property type="evidence" value="ECO:0007669"/>
    <property type="project" value="InterPro"/>
</dbReference>
<keyword evidence="7" id="KW-0029">Amino-acid transport</keyword>
<evidence type="ECO:0000256" key="2">
    <source>
        <dbReference type="ARBA" id="ARBA00005417"/>
    </source>
</evidence>
<dbReference type="GO" id="GO:0005524">
    <property type="term" value="F:ATP binding"/>
    <property type="evidence" value="ECO:0007669"/>
    <property type="project" value="UniProtKB-KW"/>
</dbReference>
<organism evidence="10 11">
    <name type="scientific">Methylobacter tundripaludum</name>
    <dbReference type="NCBI Taxonomy" id="173365"/>
    <lineage>
        <taxon>Bacteria</taxon>
        <taxon>Pseudomonadati</taxon>
        <taxon>Pseudomonadota</taxon>
        <taxon>Gammaproteobacteria</taxon>
        <taxon>Methylococcales</taxon>
        <taxon>Methylococcaceae</taxon>
        <taxon>Methylobacter</taxon>
    </lineage>
</organism>
<dbReference type="Proteomes" id="UP000238071">
    <property type="component" value="Unassembled WGS sequence"/>
</dbReference>
<proteinExistence type="inferred from homology"/>
<dbReference type="PROSITE" id="PS00211">
    <property type="entry name" value="ABC_TRANSPORTER_1"/>
    <property type="match status" value="1"/>
</dbReference>
<evidence type="ECO:0000313" key="10">
    <source>
        <dbReference type="EMBL" id="PPK72007.1"/>
    </source>
</evidence>
<dbReference type="InterPro" id="IPR050086">
    <property type="entry name" value="MetN_ABC_transporter-like"/>
</dbReference>
<comment type="caution">
    <text evidence="10">The sequence shown here is derived from an EMBL/GenBank/DDBJ whole genome shotgun (WGS) entry which is preliminary data.</text>
</comment>
<reference evidence="10 11" key="1">
    <citation type="submission" date="2018-02" db="EMBL/GenBank/DDBJ databases">
        <title>Subsurface microbial communities from deep shales in Ohio and West Virginia, USA.</title>
        <authorList>
            <person name="Wrighton K."/>
        </authorList>
    </citation>
    <scope>NUCLEOTIDE SEQUENCE [LARGE SCALE GENOMIC DNA]</scope>
    <source>
        <strain evidence="10 11">OWC-G53F</strain>
    </source>
</reference>
<gene>
    <name evidence="10" type="ORF">B0F88_105119</name>
</gene>
<dbReference type="Pfam" id="PF00005">
    <property type="entry name" value="ABC_tran"/>
    <property type="match status" value="1"/>
</dbReference>
<evidence type="ECO:0000256" key="8">
    <source>
        <dbReference type="ARBA" id="ARBA00023136"/>
    </source>
</evidence>
<dbReference type="FunFam" id="3.40.50.300:FF:000020">
    <property type="entry name" value="Amino acid ABC transporter ATP-binding component"/>
    <property type="match status" value="1"/>
</dbReference>
<feature type="domain" description="ABC transporter" evidence="9">
    <location>
        <begin position="2"/>
        <end position="236"/>
    </location>
</feature>
<evidence type="ECO:0000256" key="3">
    <source>
        <dbReference type="ARBA" id="ARBA00022448"/>
    </source>
</evidence>
<keyword evidence="5" id="KW-0547">Nucleotide-binding</keyword>
<keyword evidence="6 10" id="KW-0067">ATP-binding</keyword>
<dbReference type="PANTHER" id="PTHR43166:SF9">
    <property type="entry name" value="GLUTAMATE_ASPARTATE IMPORT ATP-BINDING PROTEIN GLTL"/>
    <property type="match status" value="1"/>
</dbReference>
<keyword evidence="8" id="KW-0472">Membrane</keyword>
<dbReference type="CDD" id="cd03262">
    <property type="entry name" value="ABC_HisP_GlnQ"/>
    <property type="match status" value="1"/>
</dbReference>
<evidence type="ECO:0000259" key="9">
    <source>
        <dbReference type="PROSITE" id="PS50893"/>
    </source>
</evidence>
<dbReference type="InterPro" id="IPR027417">
    <property type="entry name" value="P-loop_NTPase"/>
</dbReference>
<dbReference type="OrthoDB" id="9802264at2"/>
<dbReference type="AlphaFoldDB" id="A0A2S6H3J2"/>
<dbReference type="SMART" id="SM00382">
    <property type="entry name" value="AAA"/>
    <property type="match status" value="1"/>
</dbReference>
<dbReference type="SUPFAM" id="SSF52540">
    <property type="entry name" value="P-loop containing nucleoside triphosphate hydrolases"/>
    <property type="match status" value="1"/>
</dbReference>
<evidence type="ECO:0000256" key="7">
    <source>
        <dbReference type="ARBA" id="ARBA00022970"/>
    </source>
</evidence>
<evidence type="ECO:0000256" key="5">
    <source>
        <dbReference type="ARBA" id="ARBA00022741"/>
    </source>
</evidence>
<dbReference type="EMBL" id="PTIY01000005">
    <property type="protein sequence ID" value="PPK72007.1"/>
    <property type="molecule type" value="Genomic_DNA"/>
</dbReference>
<dbReference type="PROSITE" id="PS50893">
    <property type="entry name" value="ABC_TRANSPORTER_2"/>
    <property type="match status" value="1"/>
</dbReference>
<keyword evidence="11" id="KW-1185">Reference proteome</keyword>
<evidence type="ECO:0000313" key="11">
    <source>
        <dbReference type="Proteomes" id="UP000238071"/>
    </source>
</evidence>